<comment type="caution">
    <text evidence="1">The sequence shown here is derived from an EMBL/GenBank/DDBJ whole genome shotgun (WGS) entry which is preliminary data.</text>
</comment>
<accession>A0A9D4HR46</accession>
<evidence type="ECO:0000313" key="2">
    <source>
        <dbReference type="Proteomes" id="UP000828390"/>
    </source>
</evidence>
<organism evidence="1 2">
    <name type="scientific">Dreissena polymorpha</name>
    <name type="common">Zebra mussel</name>
    <name type="synonym">Mytilus polymorpha</name>
    <dbReference type="NCBI Taxonomy" id="45954"/>
    <lineage>
        <taxon>Eukaryota</taxon>
        <taxon>Metazoa</taxon>
        <taxon>Spiralia</taxon>
        <taxon>Lophotrochozoa</taxon>
        <taxon>Mollusca</taxon>
        <taxon>Bivalvia</taxon>
        <taxon>Autobranchia</taxon>
        <taxon>Heteroconchia</taxon>
        <taxon>Euheterodonta</taxon>
        <taxon>Imparidentia</taxon>
        <taxon>Neoheterodontei</taxon>
        <taxon>Myida</taxon>
        <taxon>Dreissenoidea</taxon>
        <taxon>Dreissenidae</taxon>
        <taxon>Dreissena</taxon>
    </lineage>
</organism>
<sequence length="83" mass="9801">MCYKKYQYYRFHSSRPGTVFAKKATDRPEEVFFIMKDREIPSAEPCLILPAGLSKNRVKYLYRTVRGFVRPCYQNITCPIPTD</sequence>
<dbReference type="EMBL" id="JAIWYP010000012">
    <property type="protein sequence ID" value="KAH3727961.1"/>
    <property type="molecule type" value="Genomic_DNA"/>
</dbReference>
<gene>
    <name evidence="1" type="ORF">DPMN_053907</name>
</gene>
<dbReference type="Proteomes" id="UP000828390">
    <property type="component" value="Unassembled WGS sequence"/>
</dbReference>
<dbReference type="AlphaFoldDB" id="A0A9D4HR46"/>
<evidence type="ECO:0000313" key="1">
    <source>
        <dbReference type="EMBL" id="KAH3727961.1"/>
    </source>
</evidence>
<keyword evidence="2" id="KW-1185">Reference proteome</keyword>
<reference evidence="1" key="1">
    <citation type="journal article" date="2019" name="bioRxiv">
        <title>The Genome of the Zebra Mussel, Dreissena polymorpha: A Resource for Invasive Species Research.</title>
        <authorList>
            <person name="McCartney M.A."/>
            <person name="Auch B."/>
            <person name="Kono T."/>
            <person name="Mallez S."/>
            <person name="Zhang Y."/>
            <person name="Obille A."/>
            <person name="Becker A."/>
            <person name="Abrahante J.E."/>
            <person name="Garbe J."/>
            <person name="Badalamenti J.P."/>
            <person name="Herman A."/>
            <person name="Mangelson H."/>
            <person name="Liachko I."/>
            <person name="Sullivan S."/>
            <person name="Sone E.D."/>
            <person name="Koren S."/>
            <person name="Silverstein K.A.T."/>
            <person name="Beckman K.B."/>
            <person name="Gohl D.M."/>
        </authorList>
    </citation>
    <scope>NUCLEOTIDE SEQUENCE</scope>
    <source>
        <strain evidence="1">Duluth1</strain>
        <tissue evidence="1">Whole animal</tissue>
    </source>
</reference>
<name>A0A9D4HR46_DREPO</name>
<reference evidence="1" key="2">
    <citation type="submission" date="2020-11" db="EMBL/GenBank/DDBJ databases">
        <authorList>
            <person name="McCartney M.A."/>
            <person name="Auch B."/>
            <person name="Kono T."/>
            <person name="Mallez S."/>
            <person name="Becker A."/>
            <person name="Gohl D.M."/>
            <person name="Silverstein K.A.T."/>
            <person name="Koren S."/>
            <person name="Bechman K.B."/>
            <person name="Herman A."/>
            <person name="Abrahante J.E."/>
            <person name="Garbe J."/>
        </authorList>
    </citation>
    <scope>NUCLEOTIDE SEQUENCE</scope>
    <source>
        <strain evidence="1">Duluth1</strain>
        <tissue evidence="1">Whole animal</tissue>
    </source>
</reference>
<proteinExistence type="predicted"/>
<protein>
    <submittedName>
        <fullName evidence="1">Uncharacterized protein</fullName>
    </submittedName>
</protein>